<dbReference type="InterPro" id="IPR011990">
    <property type="entry name" value="TPR-like_helical_dom_sf"/>
</dbReference>
<dbReference type="SUPFAM" id="SSF48452">
    <property type="entry name" value="TPR-like"/>
    <property type="match status" value="1"/>
</dbReference>
<feature type="transmembrane region" description="Helical" evidence="3">
    <location>
        <begin position="91"/>
        <end position="112"/>
    </location>
</feature>
<feature type="transmembrane region" description="Helical" evidence="3">
    <location>
        <begin position="289"/>
        <end position="309"/>
    </location>
</feature>
<proteinExistence type="predicted"/>
<dbReference type="PROSITE" id="PS50005">
    <property type="entry name" value="TPR"/>
    <property type="match status" value="2"/>
</dbReference>
<dbReference type="InterPro" id="IPR052346">
    <property type="entry name" value="O-mannosyl-transferase_TMTC"/>
</dbReference>
<accession>A0A0W8FP91</accession>
<keyword evidence="2" id="KW-0802">TPR repeat</keyword>
<evidence type="ECO:0000256" key="2">
    <source>
        <dbReference type="ARBA" id="ARBA00022803"/>
    </source>
</evidence>
<feature type="transmembrane region" description="Helical" evidence="3">
    <location>
        <begin position="174"/>
        <end position="205"/>
    </location>
</feature>
<feature type="transmembrane region" description="Helical" evidence="3">
    <location>
        <begin position="119"/>
        <end position="137"/>
    </location>
</feature>
<dbReference type="SMART" id="SM00028">
    <property type="entry name" value="TPR"/>
    <property type="match status" value="3"/>
</dbReference>
<dbReference type="Gene3D" id="1.25.40.10">
    <property type="entry name" value="Tetratricopeptide repeat domain"/>
    <property type="match status" value="1"/>
</dbReference>
<name>A0A0W8FP91_9ZZZZ</name>
<evidence type="ECO:0000256" key="3">
    <source>
        <dbReference type="SAM" id="Phobius"/>
    </source>
</evidence>
<reference evidence="4" key="1">
    <citation type="journal article" date="2015" name="Proc. Natl. Acad. Sci. U.S.A.">
        <title>Networks of energetic and metabolic interactions define dynamics in microbial communities.</title>
        <authorList>
            <person name="Embree M."/>
            <person name="Liu J.K."/>
            <person name="Al-Bassam M.M."/>
            <person name="Zengler K."/>
        </authorList>
    </citation>
    <scope>NUCLEOTIDE SEQUENCE</scope>
</reference>
<sequence length="530" mass="60679">MLNKININPCKKKLIVYIVLALATFAVYWQLNQYGFIILDDGAYVTKNIHIQSGITLEGFCWAFSTTYAEFWHPLTWLSLMFDYQLYGLNAGGYHLTNLILHVISTLLLFWLFNRMTGAIWRSAFIAGLFALHPLHVESVAWISERKDILSAFFWMLTLCLYVCYTEKPILRRYLLVLLCFSCGLMSKSMVVTLPVVMILLDYWPLRRFESKKGNLILWQLREKIPFFVLSTVFSVITYYIHYQPSEKSFPFPLVARLANAPVSFATYLEKIFWPHNLAVFYSFPNQIPVWQVLGNALLILVISAAVIVMVKRLPYLFVGWLWYAITLLPVIGIIQFGDFAMADRYTYLSSVGITIMLAWGIPSLVKSEETRKKFLFPAGITVLIIMAVLTWKQCGYWRNSVELFSHTLLVTENNFLAHNMLGNTFSEEGKINEAIDQYNKAILIAPRFAFAYNGRGVAYAKLGQDQSAIKDFNKAIRQKNNYAEAYNNRGIVYINQGNVQMGCLDARKACSVGLCTALRIAESRGLTCR</sequence>
<dbReference type="EMBL" id="LNQE01000949">
    <property type="protein sequence ID" value="KUG22633.1"/>
    <property type="molecule type" value="Genomic_DNA"/>
</dbReference>
<evidence type="ECO:0000313" key="4">
    <source>
        <dbReference type="EMBL" id="KUG22633.1"/>
    </source>
</evidence>
<keyword evidence="3" id="KW-0812">Transmembrane</keyword>
<dbReference type="Pfam" id="PF13414">
    <property type="entry name" value="TPR_11"/>
    <property type="match status" value="1"/>
</dbReference>
<feature type="transmembrane region" description="Helical" evidence="3">
    <location>
        <begin position="347"/>
        <end position="366"/>
    </location>
</feature>
<evidence type="ECO:0000256" key="1">
    <source>
        <dbReference type="ARBA" id="ARBA00022737"/>
    </source>
</evidence>
<dbReference type="PANTHER" id="PTHR44227:SF3">
    <property type="entry name" value="PROTEIN O-MANNOSYL-TRANSFERASE TMTC4"/>
    <property type="match status" value="1"/>
</dbReference>
<protein>
    <submittedName>
        <fullName evidence="4">Uncharacterized protein</fullName>
    </submittedName>
</protein>
<dbReference type="InterPro" id="IPR019734">
    <property type="entry name" value="TPR_rpt"/>
</dbReference>
<organism evidence="4">
    <name type="scientific">hydrocarbon metagenome</name>
    <dbReference type="NCBI Taxonomy" id="938273"/>
    <lineage>
        <taxon>unclassified sequences</taxon>
        <taxon>metagenomes</taxon>
        <taxon>ecological metagenomes</taxon>
    </lineage>
</organism>
<comment type="caution">
    <text evidence="4">The sequence shown here is derived from an EMBL/GenBank/DDBJ whole genome shotgun (WGS) entry which is preliminary data.</text>
</comment>
<feature type="transmembrane region" description="Helical" evidence="3">
    <location>
        <begin position="316"/>
        <end position="335"/>
    </location>
</feature>
<dbReference type="PANTHER" id="PTHR44227">
    <property type="match status" value="1"/>
</dbReference>
<feature type="transmembrane region" description="Helical" evidence="3">
    <location>
        <begin position="149"/>
        <end position="165"/>
    </location>
</feature>
<keyword evidence="3" id="KW-1133">Transmembrane helix</keyword>
<dbReference type="AlphaFoldDB" id="A0A0W8FP91"/>
<keyword evidence="1" id="KW-0677">Repeat</keyword>
<gene>
    <name evidence="4" type="ORF">ASZ90_007583</name>
</gene>
<feature type="transmembrane region" description="Helical" evidence="3">
    <location>
        <begin position="14"/>
        <end position="31"/>
    </location>
</feature>
<keyword evidence="3" id="KW-0472">Membrane</keyword>
<feature type="transmembrane region" description="Helical" evidence="3">
    <location>
        <begin position="375"/>
        <end position="392"/>
    </location>
</feature>